<gene>
    <name evidence="1" type="ORF">SAMN04488069_105211</name>
</gene>
<dbReference type="RefSeq" id="WP_139255147.1">
    <property type="nucleotide sequence ID" value="NZ_FNOV01000005.1"/>
</dbReference>
<keyword evidence="2" id="KW-1185">Reference proteome</keyword>
<dbReference type="EMBL" id="FNOV01000005">
    <property type="protein sequence ID" value="SDY07973.1"/>
    <property type="molecule type" value="Genomic_DNA"/>
</dbReference>
<proteinExistence type="predicted"/>
<dbReference type="STRING" id="651662.SAMN04488069_105211"/>
<dbReference type="AlphaFoldDB" id="A0A1H3GXC1"/>
<protein>
    <recommendedName>
        <fullName evidence="3">SpoIIAA-like</fullName>
    </recommendedName>
</protein>
<reference evidence="2" key="1">
    <citation type="submission" date="2016-10" db="EMBL/GenBank/DDBJ databases">
        <authorList>
            <person name="Varghese N."/>
            <person name="Submissions S."/>
        </authorList>
    </citation>
    <scope>NUCLEOTIDE SEQUENCE [LARGE SCALE GENOMIC DNA]</scope>
    <source>
        <strain evidence="2">CGMCC 1.8975</strain>
    </source>
</reference>
<evidence type="ECO:0008006" key="3">
    <source>
        <dbReference type="Google" id="ProtNLM"/>
    </source>
</evidence>
<accession>A0A1H3GXC1</accession>
<organism evidence="1 2">
    <name type="scientific">Hymenobacter psychrophilus</name>
    <dbReference type="NCBI Taxonomy" id="651662"/>
    <lineage>
        <taxon>Bacteria</taxon>
        <taxon>Pseudomonadati</taxon>
        <taxon>Bacteroidota</taxon>
        <taxon>Cytophagia</taxon>
        <taxon>Cytophagales</taxon>
        <taxon>Hymenobacteraceae</taxon>
        <taxon>Hymenobacter</taxon>
    </lineage>
</organism>
<dbReference type="OrthoDB" id="884362at2"/>
<evidence type="ECO:0000313" key="1">
    <source>
        <dbReference type="EMBL" id="SDY07973.1"/>
    </source>
</evidence>
<dbReference type="Proteomes" id="UP000199249">
    <property type="component" value="Unassembled WGS sequence"/>
</dbReference>
<evidence type="ECO:0000313" key="2">
    <source>
        <dbReference type="Proteomes" id="UP000199249"/>
    </source>
</evidence>
<sequence>MLSAPPLISDYLSLSYRPDLATLVVRWLRAVSFAEIQEGFRTAREMSYSRGAARWLVDVRRRTELDAASSGWVATTLLPAVAAETAPATLHVAYLLSPARADVLEHDRGMQAATATAQAHSAYALRLFLDEGAAVEWLTN</sequence>
<name>A0A1H3GXC1_9BACT</name>